<proteinExistence type="predicted"/>
<dbReference type="RefSeq" id="WP_377357466.1">
    <property type="nucleotide sequence ID" value="NZ_JBHTCM010000007.1"/>
</dbReference>
<keyword evidence="1" id="KW-0175">Coiled coil</keyword>
<dbReference type="Pfam" id="PF07396">
    <property type="entry name" value="Porin_O_P"/>
    <property type="match status" value="1"/>
</dbReference>
<evidence type="ECO:0000256" key="1">
    <source>
        <dbReference type="SAM" id="Coils"/>
    </source>
</evidence>
<sequence length="481" mass="51484">MTFKTTLLAGTVLGVATLASGTALAQTPAGQTASQQAQIEALNRQIQALQSQMTSLKESLQKDISAVGKKVSDAPTVSVDGGRPRFRTADKAFDMAIRMRVHADYGAWFPEEDQGIPDLTDGFNIRRAFFGINGTVYNDWAVELTFNAAPNRGNGIELQAANVSYRGIKGWTFDFGVMQPKFTLDDSTSSNDIPFMERAPAANYIVNIGASDGRTAIGVTNRGDRHIVAAYVTGNRIGTGTGDDQVNILGRAAYRVIDTNMGGMGIGASGVYQVQPEAGTTSAGGTAIRFDDRPGARIGSSTQRLTRSANITNIDSAYGYGVDVGGNYRNLWAAGEYTVFGANTKERVPGTNAVNPFNDPEFDAFYVSAGYVLTGERRNYTVGEFAGVKPAWPFTPTGGIGAWEVAVRYSQADLVDASAGAGSSGSAFDRPGKETLWTFGLNWYPNAAIRFMLNYIMAESDKPTGKDVEADILAARLQFQF</sequence>
<dbReference type="Proteomes" id="UP001596456">
    <property type="component" value="Unassembled WGS sequence"/>
</dbReference>
<accession>A0ABW2KS08</accession>
<dbReference type="EMBL" id="JBHTCM010000007">
    <property type="protein sequence ID" value="MFC7332797.1"/>
    <property type="molecule type" value="Genomic_DNA"/>
</dbReference>
<feature type="coiled-coil region" evidence="1">
    <location>
        <begin position="32"/>
        <end position="59"/>
    </location>
</feature>
<name>A0ABW2KS08_9PROT</name>
<evidence type="ECO:0000313" key="4">
    <source>
        <dbReference type="Proteomes" id="UP001596456"/>
    </source>
</evidence>
<dbReference type="SUPFAM" id="SSF56935">
    <property type="entry name" value="Porins"/>
    <property type="match status" value="1"/>
</dbReference>
<evidence type="ECO:0000256" key="2">
    <source>
        <dbReference type="SAM" id="SignalP"/>
    </source>
</evidence>
<dbReference type="Gene3D" id="2.40.160.10">
    <property type="entry name" value="Porin"/>
    <property type="match status" value="1"/>
</dbReference>
<evidence type="ECO:0000313" key="3">
    <source>
        <dbReference type="EMBL" id="MFC7332797.1"/>
    </source>
</evidence>
<dbReference type="InterPro" id="IPR010870">
    <property type="entry name" value="Porin_O/P"/>
</dbReference>
<gene>
    <name evidence="3" type="ORF">ACFQPS_06450</name>
</gene>
<feature type="signal peptide" evidence="2">
    <location>
        <begin position="1"/>
        <end position="25"/>
    </location>
</feature>
<feature type="chain" id="PRO_5046046731" evidence="2">
    <location>
        <begin position="26"/>
        <end position="481"/>
    </location>
</feature>
<organism evidence="3 4">
    <name type="scientific">Rhodocista pekingensis</name>
    <dbReference type="NCBI Taxonomy" id="201185"/>
    <lineage>
        <taxon>Bacteria</taxon>
        <taxon>Pseudomonadati</taxon>
        <taxon>Pseudomonadota</taxon>
        <taxon>Alphaproteobacteria</taxon>
        <taxon>Rhodospirillales</taxon>
        <taxon>Azospirillaceae</taxon>
        <taxon>Rhodocista</taxon>
    </lineage>
</organism>
<protein>
    <submittedName>
        <fullName evidence="3">Porin</fullName>
    </submittedName>
</protein>
<keyword evidence="4" id="KW-1185">Reference proteome</keyword>
<dbReference type="InterPro" id="IPR023614">
    <property type="entry name" value="Porin_dom_sf"/>
</dbReference>
<reference evidence="4" key="1">
    <citation type="journal article" date="2019" name="Int. J. Syst. Evol. Microbiol.">
        <title>The Global Catalogue of Microorganisms (GCM) 10K type strain sequencing project: providing services to taxonomists for standard genome sequencing and annotation.</title>
        <authorList>
            <consortium name="The Broad Institute Genomics Platform"/>
            <consortium name="The Broad Institute Genome Sequencing Center for Infectious Disease"/>
            <person name="Wu L."/>
            <person name="Ma J."/>
        </authorList>
    </citation>
    <scope>NUCLEOTIDE SEQUENCE [LARGE SCALE GENOMIC DNA]</scope>
    <source>
        <strain evidence="4">CGMCC 1.16275</strain>
    </source>
</reference>
<comment type="caution">
    <text evidence="3">The sequence shown here is derived from an EMBL/GenBank/DDBJ whole genome shotgun (WGS) entry which is preliminary data.</text>
</comment>
<keyword evidence="2" id="KW-0732">Signal</keyword>